<dbReference type="Gene3D" id="1.25.40.10">
    <property type="entry name" value="Tetratricopeptide repeat domain"/>
    <property type="match status" value="1"/>
</dbReference>
<evidence type="ECO:0000256" key="1">
    <source>
        <dbReference type="ARBA" id="ARBA00022771"/>
    </source>
</evidence>
<feature type="domain" description="RING-type" evidence="6">
    <location>
        <begin position="1491"/>
        <end position="1532"/>
    </location>
</feature>
<evidence type="ECO:0000313" key="7">
    <source>
        <dbReference type="EMBL" id="JAP64502.1"/>
    </source>
</evidence>
<evidence type="ECO:0000259" key="6">
    <source>
        <dbReference type="PROSITE" id="PS50089"/>
    </source>
</evidence>
<sequence>FFRLFRKKLTVSSLREEQILGCFMIALKVSLAHSNGTLETMLTYIKRDCEQNGEGSHADELKKCGNQKYKDKAYQEACELYTKAIAEMRYNHFLYSNRALSALQLQKYKEVELDARRVVILNPNFEKGYFKMAQVYESLKQNSRAKKVMEYYTKRCKIMSLDFSREIQDLLKRLTEAGEKAKNGKTETKNDQPAPIKPKAKPAVPDLVSDSDSDEAAPPTKQSKPPTQQVPSVTDKEIKDILKKSCEDLVVGLYKVALQGFKKVLAEKPNLTELDVVLVEYAAGCALLGMGSLEDLKNSVEYFLGIINNHKDVVFPLAYYGASKALVKMNRFSEALPYIEKCLSILQKGIQFSETLLWPETKTKVDNAKRSQLQNAMEEMQALCRAPPKWNAMCCYEACPLQKTIYYSDPDFKGFQQLHCASKCLVQYHPACWKEYRDSRDLTEKGFLGEMCPTPDCCSAVTKVETIEKDGTIGRQFVHTQLVETAPKQKKTKKEKKLEQREQKKQQRRAAEPSAKQPTNDKEEDTTSSQNGAPCESTGSATVEDLPKEPSIERAKVPKAQPKAPSEPTAPPAPEKAEPTPLLHRDAQYVLKKDEGFDEDIHMDGRAKKWKRKRNKSVRVLELSPSESLYSEYQERIRRLAEYKTAVEEHGNWKTFCMRQKERIPELDPNAPFFIPEGLRHNEAALEAILQHHGSVYSEESGDVAETIYELFEDLIETKGPMSIHDKLLSDEVMNFPEPAQRTVARAGGLQSFLLRSLRFTFDGDVVYTARMRPRGPSLYKPDEISLPDDGSDYEEEDECEESDEEEECNEEEANEHDSANECNSSQYIETMGQTKEISAATPTESLASGDTAPHPSALLMNTIATCSLNPNAKTFELPLGTSTQCADAKPANFVEKKQTSAPPATRMDAGREVVVQKLLVALPQKQLGECLVLGVNSFHAPLSSDMLAMINSALKHCTLSNKTGVQDVGIQVEQPIQYLEERDALLEKCEELSCENGRIKEQLESALDYNVQIASKHSVETSQYKENIEDLKKELQTTKQNSKKYKLDMEAEIKKLQQERLKLKEEIKLLKTSRNEDNVKETLDKTITEFAKLKSKTDDLEETCRVLEEASDNSLDRAKRAEVRILETAHQWGFERFERAKKNVQKVLKELEGLKSSPDPNTLAEVSRREKLADLYILDWTKAYEHFERKVKEHIEKVERGQALADLEVIDLPSKPDFEIAPPKMSLLPHPRQQPLRPVFTPVSDAMNLASRPKVSSFQAPLFKHPPGVVPAPPTAASVPKAASSMTEQAAAPIAAAPRPAHVGFTGGPPPGLGQHFQGTRLTPGPGQHFQAGAVPMPTAISETASASRTHPVMPPGYAAASRPAEKTTQEAPGPSHRSEKLMQKLMEKYPACSREDIKVALKCVHDTKGFKGLTVADIIKATSDVLDKKFPQARAVNAQPKPRPVLKAMRPSQSAMSQPQPPPPVPQQQKTWTSQNEPRPSWNGRTTQCSICLDDLNGSTKEMRTSCGHCFHEKCLQDWFKTDHTCPNCRAHTLLDTDFPTLGK</sequence>
<dbReference type="InterPro" id="IPR011990">
    <property type="entry name" value="TPR-like_helical_dom_sf"/>
</dbReference>
<dbReference type="PANTHER" id="PTHR17550:SF4">
    <property type="entry name" value="E3 UBIQUITIN-PROTEIN LIGASE TTC3"/>
    <property type="match status" value="1"/>
</dbReference>
<evidence type="ECO:0000256" key="3">
    <source>
        <dbReference type="PROSITE-ProRule" id="PRU00175"/>
    </source>
</evidence>
<accession>A0A131XDR6</accession>
<proteinExistence type="evidence at transcript level"/>
<feature type="coiled-coil region" evidence="4">
    <location>
        <begin position="983"/>
        <end position="1111"/>
    </location>
</feature>
<feature type="region of interest" description="Disordered" evidence="5">
    <location>
        <begin position="484"/>
        <end position="582"/>
    </location>
</feature>
<dbReference type="InterPro" id="IPR019734">
    <property type="entry name" value="TPR_rpt"/>
</dbReference>
<dbReference type="SUPFAM" id="SSF57850">
    <property type="entry name" value="RING/U-box"/>
    <property type="match status" value="1"/>
</dbReference>
<name>A0A131XDR6_9ACAR</name>
<dbReference type="Pfam" id="PF24525">
    <property type="entry name" value="TTC3"/>
    <property type="match status" value="1"/>
</dbReference>
<reference evidence="7" key="1">
    <citation type="journal article" date="2017" name="Ticks Tick Borne Dis.">
        <title>An insight into the sialome of Hyalomma excavatum.</title>
        <authorList>
            <person name="Ribeiro J.M."/>
            <person name="Slovak M."/>
            <person name="Francischetti I.M."/>
        </authorList>
    </citation>
    <scope>NUCLEOTIDE SEQUENCE</scope>
    <source>
        <strain evidence="7">Samish</strain>
        <tissue evidence="7">Salivary glands</tissue>
    </source>
</reference>
<dbReference type="PROSITE" id="PS50089">
    <property type="entry name" value="ZF_RING_2"/>
    <property type="match status" value="1"/>
</dbReference>
<evidence type="ECO:0000256" key="4">
    <source>
        <dbReference type="SAM" id="Coils"/>
    </source>
</evidence>
<dbReference type="GO" id="GO:0008270">
    <property type="term" value="F:zinc ion binding"/>
    <property type="evidence" value="ECO:0007669"/>
    <property type="project" value="UniProtKB-KW"/>
</dbReference>
<dbReference type="CDD" id="cd16448">
    <property type="entry name" value="RING-H2"/>
    <property type="match status" value="1"/>
</dbReference>
<evidence type="ECO:0000256" key="5">
    <source>
        <dbReference type="SAM" id="MobiDB-lite"/>
    </source>
</evidence>
<feature type="region of interest" description="Disordered" evidence="5">
    <location>
        <begin position="1359"/>
        <end position="1379"/>
    </location>
</feature>
<dbReference type="InterPro" id="IPR013083">
    <property type="entry name" value="Znf_RING/FYVE/PHD"/>
</dbReference>
<dbReference type="InterPro" id="IPR043866">
    <property type="entry name" value="TTC3/DZIP3_dom"/>
</dbReference>
<dbReference type="GO" id="GO:0016567">
    <property type="term" value="P:protein ubiquitination"/>
    <property type="evidence" value="ECO:0007669"/>
    <property type="project" value="UniProtKB-UniPathway"/>
</dbReference>
<dbReference type="InterPro" id="IPR056872">
    <property type="entry name" value="TTC3/DZIP3-like_helical"/>
</dbReference>
<dbReference type="Gene3D" id="3.30.40.10">
    <property type="entry name" value="Zinc/RING finger domain, C3HC4 (zinc finger)"/>
    <property type="match status" value="1"/>
</dbReference>
<feature type="compositionally biased region" description="Basic and acidic residues" evidence="5">
    <location>
        <begin position="178"/>
        <end position="190"/>
    </location>
</feature>
<keyword evidence="1 3" id="KW-0863">Zinc-finger</keyword>
<feature type="compositionally biased region" description="Basic and acidic residues" evidence="5">
    <location>
        <begin position="545"/>
        <end position="556"/>
    </location>
</feature>
<dbReference type="InterPro" id="IPR056871">
    <property type="entry name" value="WH_TTC3"/>
</dbReference>
<dbReference type="SUPFAM" id="SSF48452">
    <property type="entry name" value="TPR-like"/>
    <property type="match status" value="2"/>
</dbReference>
<keyword evidence="4" id="KW-0175">Coiled coil</keyword>
<dbReference type="SMART" id="SM00184">
    <property type="entry name" value="RING"/>
    <property type="match status" value="1"/>
</dbReference>
<feature type="compositionally biased region" description="Basic and acidic residues" evidence="5">
    <location>
        <begin position="496"/>
        <end position="511"/>
    </location>
</feature>
<dbReference type="SMART" id="SM00028">
    <property type="entry name" value="TPR"/>
    <property type="match status" value="3"/>
</dbReference>
<feature type="non-terminal residue" evidence="7">
    <location>
        <position position="1"/>
    </location>
</feature>
<feature type="region of interest" description="Disordered" evidence="5">
    <location>
        <begin position="774"/>
        <end position="823"/>
    </location>
</feature>
<feature type="region of interest" description="Disordered" evidence="5">
    <location>
        <begin position="1437"/>
        <end position="1485"/>
    </location>
</feature>
<dbReference type="PANTHER" id="PTHR17550">
    <property type="entry name" value="E3 UBIQUITIN-PROTEIN LIGASE TTC3"/>
    <property type="match status" value="1"/>
</dbReference>
<dbReference type="InterPro" id="IPR001841">
    <property type="entry name" value="Znf_RING"/>
</dbReference>
<feature type="region of interest" description="Disordered" evidence="5">
    <location>
        <begin position="178"/>
        <end position="234"/>
    </location>
</feature>
<dbReference type="GO" id="GO:0005737">
    <property type="term" value="C:cytoplasm"/>
    <property type="evidence" value="ECO:0007669"/>
    <property type="project" value="UniProtKB-ARBA"/>
</dbReference>
<organism evidence="7">
    <name type="scientific">Hyalomma excavatum</name>
    <dbReference type="NCBI Taxonomy" id="257692"/>
    <lineage>
        <taxon>Eukaryota</taxon>
        <taxon>Metazoa</taxon>
        <taxon>Ecdysozoa</taxon>
        <taxon>Arthropoda</taxon>
        <taxon>Chelicerata</taxon>
        <taxon>Arachnida</taxon>
        <taxon>Acari</taxon>
        <taxon>Parasitiformes</taxon>
        <taxon>Ixodida</taxon>
        <taxon>Ixodoidea</taxon>
        <taxon>Ixodidae</taxon>
        <taxon>Hyalomminae</taxon>
        <taxon>Hyalomma</taxon>
    </lineage>
</organism>
<dbReference type="Pfam" id="PF19179">
    <property type="entry name" value="TTC3_DZIP3_dom"/>
    <property type="match status" value="1"/>
</dbReference>
<keyword evidence="1 3" id="KW-0479">Metal-binding</keyword>
<keyword evidence="2" id="KW-0862">Zinc</keyword>
<protein>
    <submittedName>
        <fullName evidence="7">Putative e3 ubiquitin-protein ligase ttc3</fullName>
    </submittedName>
</protein>
<dbReference type="UniPathway" id="UPA00143"/>
<dbReference type="Pfam" id="PF24812">
    <property type="entry name" value="WHD_TTC3"/>
    <property type="match status" value="1"/>
</dbReference>
<feature type="compositionally biased region" description="Acidic residues" evidence="5">
    <location>
        <begin position="786"/>
        <end position="815"/>
    </location>
</feature>
<dbReference type="Pfam" id="PF13639">
    <property type="entry name" value="zf-RING_2"/>
    <property type="match status" value="1"/>
</dbReference>
<feature type="compositionally biased region" description="Polar residues" evidence="5">
    <location>
        <begin position="1472"/>
        <end position="1485"/>
    </location>
</feature>
<dbReference type="EMBL" id="GEFH01004079">
    <property type="protein sequence ID" value="JAP64502.1"/>
    <property type="molecule type" value="mRNA"/>
</dbReference>
<feature type="compositionally biased region" description="Low complexity" evidence="5">
    <location>
        <begin position="218"/>
        <end position="233"/>
    </location>
</feature>
<evidence type="ECO:0000256" key="2">
    <source>
        <dbReference type="ARBA" id="ARBA00022833"/>
    </source>
</evidence>
<feature type="compositionally biased region" description="Polar residues" evidence="5">
    <location>
        <begin position="527"/>
        <end position="541"/>
    </location>
</feature>